<dbReference type="KEGG" id="lfc:LFE_0030"/>
<dbReference type="HOGENOM" id="CLU_1254656_0_0_0"/>
<keyword evidence="2" id="KW-1185">Reference proteome</keyword>
<evidence type="ECO:0000313" key="1">
    <source>
        <dbReference type="EMBL" id="BAM05761.1"/>
    </source>
</evidence>
<reference evidence="2" key="2">
    <citation type="submission" date="2012-03" db="EMBL/GenBank/DDBJ databases">
        <title>The complete genome sequence of the pioneer microbe on fresh volcanic deposit, Leptospirillum ferrooxidans strain C2-3.</title>
        <authorList>
            <person name="Fujimura R."/>
            <person name="Sato Y."/>
            <person name="Nishizawa T."/>
            <person name="Nanba K."/>
            <person name="Oshima K."/>
            <person name="Hattori M."/>
            <person name="Kamijo T."/>
            <person name="Ohta H."/>
        </authorList>
    </citation>
    <scope>NUCLEOTIDE SEQUENCE [LARGE SCALE GENOMIC DNA]</scope>
    <source>
        <strain evidence="2">C2-3</strain>
    </source>
</reference>
<proteinExistence type="predicted"/>
<organism evidence="1 2">
    <name type="scientific">Leptospirillum ferrooxidans (strain C2-3)</name>
    <dbReference type="NCBI Taxonomy" id="1162668"/>
    <lineage>
        <taxon>Bacteria</taxon>
        <taxon>Pseudomonadati</taxon>
        <taxon>Nitrospirota</taxon>
        <taxon>Nitrospiria</taxon>
        <taxon>Nitrospirales</taxon>
        <taxon>Nitrospiraceae</taxon>
        <taxon>Leptospirillum</taxon>
    </lineage>
</organism>
<dbReference type="PATRIC" id="fig|1162668.3.peg.39"/>
<dbReference type="STRING" id="1162668.LFE_0030"/>
<reference evidence="1 2" key="1">
    <citation type="journal article" date="2012" name="J. Bacteriol.">
        <title>Complete Genome Sequence of Leptospirillum ferrooxidans Strain C2-3, Isolated from a Fresh Volcanic Ash Deposit on the Island of Miyake, Japan.</title>
        <authorList>
            <person name="Fujimura R."/>
            <person name="Sato Y."/>
            <person name="Nishizawa T."/>
            <person name="Oshima K."/>
            <person name="Kim S.-W."/>
            <person name="Hattori M."/>
            <person name="Kamijo T."/>
            <person name="Ohta H."/>
        </authorList>
    </citation>
    <scope>NUCLEOTIDE SEQUENCE [LARGE SCALE GENOMIC DNA]</scope>
    <source>
        <strain evidence="1 2">C2-3</strain>
    </source>
</reference>
<protein>
    <recommendedName>
        <fullName evidence="3">DUF4412 domain-containing protein</fullName>
    </recommendedName>
</protein>
<dbReference type="EMBL" id="AP012342">
    <property type="protein sequence ID" value="BAM05761.1"/>
    <property type="molecule type" value="Genomic_DNA"/>
</dbReference>
<sequence>MRWLGRFFLGIGFLASFPGLCLAQRNPLLGPAYFSATIDTSFHGRKVTSRFFLSNLKVRLEPEIPGAKIGPTYEIILPETPTMTMVMPAQHLCMKKDLPPETRAQMQAMGSTALKNSDLVVVGHGTLDGHPVIERILTFRSGNPGTPRSIRFWNATDLKNVPIREVVTMANGDVYELHYRNISLQNPPPSLFVPPANCTSFPDIGSMMKNFGLGNHPSIP</sequence>
<evidence type="ECO:0008006" key="3">
    <source>
        <dbReference type="Google" id="ProtNLM"/>
    </source>
</evidence>
<dbReference type="Proteomes" id="UP000007382">
    <property type="component" value="Chromosome"/>
</dbReference>
<name>I0IKG2_LEPFC</name>
<dbReference type="RefSeq" id="WP_014448256.1">
    <property type="nucleotide sequence ID" value="NC_017094.1"/>
</dbReference>
<evidence type="ECO:0000313" key="2">
    <source>
        <dbReference type="Proteomes" id="UP000007382"/>
    </source>
</evidence>
<accession>I0IKG2</accession>
<gene>
    <name evidence="1" type="ordered locus">LFE_0030</name>
</gene>
<dbReference type="AlphaFoldDB" id="I0IKG2"/>